<dbReference type="eggNOG" id="KOG1021">
    <property type="taxonomic scope" value="Eukaryota"/>
</dbReference>
<dbReference type="GO" id="GO:0016757">
    <property type="term" value="F:glycosyltransferase activity"/>
    <property type="evidence" value="ECO:0007669"/>
    <property type="project" value="InterPro"/>
</dbReference>
<dbReference type="RefSeq" id="XP_005844338.1">
    <property type="nucleotide sequence ID" value="XM_005844276.1"/>
</dbReference>
<sequence>MESMQHMHYQYAGQYWLTQALRNASGVLTDNIDEACLVWVDTYCYQQVLCTNLPVKVSKSYSEVQLEMRKSVFCLLPPGDTASSNRLTETILSGCIPVFIGPPWHEMPFHRGEVDWASMAVFLNITEASWLESPDCQFKQQKWYQSADVGFATVSVPDLPAAYEYLRTMPKDALERHQAALQRERPKFFYGTAPGRQFSALADVVFGNLIAYGLRLKAGEYTA</sequence>
<gene>
    <name evidence="5" type="ORF">CHLNCDRAFT_139108</name>
    <name evidence="6" type="ORF">CHLNCDRAFT_139109</name>
</gene>
<evidence type="ECO:0000259" key="4">
    <source>
        <dbReference type="Pfam" id="PF03016"/>
    </source>
</evidence>
<accession>E1ZPD9</accession>
<keyword evidence="7" id="KW-1185">Reference proteome</keyword>
<feature type="domain" description="Exostosin GT47" evidence="4">
    <location>
        <begin position="60"/>
        <end position="126"/>
    </location>
</feature>
<evidence type="ECO:0000256" key="2">
    <source>
        <dbReference type="ARBA" id="ARBA00010271"/>
    </source>
</evidence>
<protein>
    <recommendedName>
        <fullName evidence="4">Exostosin GT47 domain-containing protein</fullName>
    </recommendedName>
</protein>
<organism evidence="7">
    <name type="scientific">Chlorella variabilis</name>
    <name type="common">Green alga</name>
    <dbReference type="NCBI Taxonomy" id="554065"/>
    <lineage>
        <taxon>Eukaryota</taxon>
        <taxon>Viridiplantae</taxon>
        <taxon>Chlorophyta</taxon>
        <taxon>core chlorophytes</taxon>
        <taxon>Trebouxiophyceae</taxon>
        <taxon>Chlorellales</taxon>
        <taxon>Chlorellaceae</taxon>
        <taxon>Chlorella clade</taxon>
        <taxon>Chlorella</taxon>
    </lineage>
</organism>
<dbReference type="RefSeq" id="XP_005844339.1">
    <property type="nucleotide sequence ID" value="XM_005844277.1"/>
</dbReference>
<reference evidence="5 7" key="1">
    <citation type="journal article" date="2010" name="Plant Cell">
        <title>The Chlorella variabilis NC64A genome reveals adaptation to photosymbiosis, coevolution with viruses, and cryptic sex.</title>
        <authorList>
            <person name="Blanc G."/>
            <person name="Duncan G."/>
            <person name="Agarkova I."/>
            <person name="Borodovsky M."/>
            <person name="Gurnon J."/>
            <person name="Kuo A."/>
            <person name="Lindquist E."/>
            <person name="Lucas S."/>
            <person name="Pangilinan J."/>
            <person name="Polle J."/>
            <person name="Salamov A."/>
            <person name="Terry A."/>
            <person name="Yamada T."/>
            <person name="Dunigan D.D."/>
            <person name="Grigoriev I.V."/>
            <person name="Claverie J.M."/>
            <person name="Van Etten J.L."/>
        </authorList>
    </citation>
    <scope>NUCLEOTIDE SEQUENCE [LARGE SCALE GENOMIC DNA]</scope>
    <source>
        <strain evidence="5 7">NC64A</strain>
    </source>
</reference>
<dbReference type="OrthoDB" id="515184at2759"/>
<comment type="similarity">
    <text evidence="2">Belongs to the glycosyltransferase 47 family.</text>
</comment>
<evidence type="ECO:0000256" key="3">
    <source>
        <dbReference type="ARBA" id="ARBA00023034"/>
    </source>
</evidence>
<evidence type="ECO:0000256" key="1">
    <source>
        <dbReference type="ARBA" id="ARBA00004323"/>
    </source>
</evidence>
<comment type="subcellular location">
    <subcellularLocation>
        <location evidence="1">Golgi apparatus membrane</location>
        <topology evidence="1">Single-pass type II membrane protein</topology>
    </subcellularLocation>
</comment>
<dbReference type="KEGG" id="cvr:CHLNCDRAFT_139108"/>
<dbReference type="Proteomes" id="UP000008141">
    <property type="component" value="Unassembled WGS sequence"/>
</dbReference>
<dbReference type="PANTHER" id="PTHR11062:SF184">
    <property type="entry name" value="EXOSTOSIN FAMILY PROTEIN"/>
    <property type="match status" value="1"/>
</dbReference>
<dbReference type="KEGG" id="cvr:CHLNCDRAFT_139109"/>
<evidence type="ECO:0000313" key="5">
    <source>
        <dbReference type="EMBL" id="EFN52236.1"/>
    </source>
</evidence>
<dbReference type="PANTHER" id="PTHR11062">
    <property type="entry name" value="EXOSTOSIN HEPARAN SULFATE GLYCOSYLTRANSFERASE -RELATED"/>
    <property type="match status" value="1"/>
</dbReference>
<dbReference type="InterPro" id="IPR040911">
    <property type="entry name" value="Exostosin_GT47"/>
</dbReference>
<dbReference type="GO" id="GO:0000139">
    <property type="term" value="C:Golgi membrane"/>
    <property type="evidence" value="ECO:0007669"/>
    <property type="project" value="UniProtKB-SubCell"/>
</dbReference>
<dbReference type="EMBL" id="GL433857">
    <property type="protein sequence ID" value="EFN52237.1"/>
    <property type="molecule type" value="Genomic_DNA"/>
</dbReference>
<evidence type="ECO:0000313" key="6">
    <source>
        <dbReference type="EMBL" id="EFN52237.1"/>
    </source>
</evidence>
<dbReference type="GeneID" id="17351753"/>
<dbReference type="EMBL" id="GL433857">
    <property type="protein sequence ID" value="EFN52236.1"/>
    <property type="molecule type" value="Genomic_DNA"/>
</dbReference>
<dbReference type="Pfam" id="PF03016">
    <property type="entry name" value="Exostosin_GT47"/>
    <property type="match status" value="1"/>
</dbReference>
<dbReference type="InterPro" id="IPR004263">
    <property type="entry name" value="Exostosin"/>
</dbReference>
<dbReference type="InParanoid" id="E1ZPD9"/>
<dbReference type="AlphaFoldDB" id="E1ZPD9"/>
<keyword evidence="3" id="KW-0333">Golgi apparatus</keyword>
<proteinExistence type="inferred from homology"/>
<dbReference type="GeneID" id="17351745"/>
<evidence type="ECO:0000313" key="7">
    <source>
        <dbReference type="Proteomes" id="UP000008141"/>
    </source>
</evidence>
<name>E1ZPD9_CHLVA</name>